<sequence>MTPPFRDHDDFPDLLRQIRDWLAADPESARRRYLGAHIFGLVAGPYDARVTDVIDEYLDDSDPVKIRVAAAMLSKAPRTLVWDVGFVRRCLRAADRHGDASLKRVRGALHAASISGMRSGTPGQPYPEDVEQHTKATELVEGCARGSVEEQFYRDLADFALHRIQDETDEPSADGRDW</sequence>
<dbReference type="RefSeq" id="WP_345637554.1">
    <property type="nucleotide sequence ID" value="NZ_BAABJR010000026.1"/>
</dbReference>
<keyword evidence="2" id="KW-1185">Reference proteome</keyword>
<evidence type="ECO:0000313" key="2">
    <source>
        <dbReference type="Proteomes" id="UP001499878"/>
    </source>
</evidence>
<evidence type="ECO:0000313" key="1">
    <source>
        <dbReference type="EMBL" id="GAA5216604.1"/>
    </source>
</evidence>
<dbReference type="EMBL" id="BAABJR010000026">
    <property type="protein sequence ID" value="GAA5216604.1"/>
    <property type="molecule type" value="Genomic_DNA"/>
</dbReference>
<reference evidence="2" key="1">
    <citation type="journal article" date="2019" name="Int. J. Syst. Evol. Microbiol.">
        <title>The Global Catalogue of Microorganisms (GCM) 10K type strain sequencing project: providing services to taxonomists for standard genome sequencing and annotation.</title>
        <authorList>
            <consortium name="The Broad Institute Genomics Platform"/>
            <consortium name="The Broad Institute Genome Sequencing Center for Infectious Disease"/>
            <person name="Wu L."/>
            <person name="Ma J."/>
        </authorList>
    </citation>
    <scope>NUCLEOTIDE SEQUENCE [LARGE SCALE GENOMIC DNA]</scope>
    <source>
        <strain evidence="2">JCM 18306</strain>
    </source>
</reference>
<protein>
    <recommendedName>
        <fullName evidence="3">HEAT repeat domain-containing protein</fullName>
    </recommendedName>
</protein>
<gene>
    <name evidence="1" type="ORF">GCM10023323_70320</name>
</gene>
<dbReference type="Proteomes" id="UP001499878">
    <property type="component" value="Unassembled WGS sequence"/>
</dbReference>
<accession>A0ABP9TFQ9</accession>
<evidence type="ECO:0008006" key="3">
    <source>
        <dbReference type="Google" id="ProtNLM"/>
    </source>
</evidence>
<organism evidence="1 2">
    <name type="scientific">Streptomyces thinghirensis</name>
    <dbReference type="NCBI Taxonomy" id="551547"/>
    <lineage>
        <taxon>Bacteria</taxon>
        <taxon>Bacillati</taxon>
        <taxon>Actinomycetota</taxon>
        <taxon>Actinomycetes</taxon>
        <taxon>Kitasatosporales</taxon>
        <taxon>Streptomycetaceae</taxon>
        <taxon>Streptomyces</taxon>
    </lineage>
</organism>
<name>A0ABP9TFQ9_9ACTN</name>
<proteinExistence type="predicted"/>
<comment type="caution">
    <text evidence="1">The sequence shown here is derived from an EMBL/GenBank/DDBJ whole genome shotgun (WGS) entry which is preliminary data.</text>
</comment>